<keyword evidence="2" id="KW-0815">Transposition</keyword>
<feature type="domain" description="Integrase catalytic" evidence="6">
    <location>
        <begin position="124"/>
        <end position="300"/>
    </location>
</feature>
<comment type="similarity">
    <text evidence="1">Belongs to the transposase IS21/IS408/IS1162 family.</text>
</comment>
<dbReference type="InterPro" id="IPR017894">
    <property type="entry name" value="HTH_IS21_transposase_type"/>
</dbReference>
<reference evidence="7 8" key="1">
    <citation type="submission" date="2020-08" db="EMBL/GenBank/DDBJ databases">
        <title>A Genomic Blueprint of the Chicken Gut Microbiome.</title>
        <authorList>
            <person name="Gilroy R."/>
            <person name="Ravi A."/>
            <person name="Getino M."/>
            <person name="Pursley I."/>
            <person name="Horton D.L."/>
            <person name="Alikhan N.-F."/>
            <person name="Baker D."/>
            <person name="Gharbi K."/>
            <person name="Hall N."/>
            <person name="Watson M."/>
            <person name="Adriaenssens E.M."/>
            <person name="Foster-Nyarko E."/>
            <person name="Jarju S."/>
            <person name="Secka A."/>
            <person name="Antonio M."/>
            <person name="Oren A."/>
            <person name="Chaudhuri R."/>
            <person name="La Ragione R.M."/>
            <person name="Hildebrand F."/>
            <person name="Pallen M.J."/>
        </authorList>
    </citation>
    <scope>NUCLEOTIDE SEQUENCE [LARGE SCALE GENOMIC DNA]</scope>
    <source>
        <strain evidence="7 8">A46</strain>
    </source>
</reference>
<dbReference type="InterPro" id="IPR009057">
    <property type="entry name" value="Homeodomain-like_sf"/>
</dbReference>
<organism evidence="7 8">
    <name type="scientific">Solibacillus faecavium</name>
    <dbReference type="NCBI Taxonomy" id="2762221"/>
    <lineage>
        <taxon>Bacteria</taxon>
        <taxon>Bacillati</taxon>
        <taxon>Bacillota</taxon>
        <taxon>Bacilli</taxon>
        <taxon>Bacillales</taxon>
        <taxon>Caryophanaceae</taxon>
        <taxon>Solibacillus</taxon>
    </lineage>
</organism>
<gene>
    <name evidence="7" type="ORF">H9635_19010</name>
</gene>
<dbReference type="Pfam" id="PF02796">
    <property type="entry name" value="HTH_7"/>
    <property type="match status" value="1"/>
</dbReference>
<evidence type="ECO:0000256" key="3">
    <source>
        <dbReference type="ARBA" id="ARBA00023125"/>
    </source>
</evidence>
<keyword evidence="8" id="KW-1185">Reference proteome</keyword>
<name>A0ABR8Y3Q4_9BACL</name>
<dbReference type="InterPro" id="IPR012337">
    <property type="entry name" value="RNaseH-like_sf"/>
</dbReference>
<dbReference type="EMBL" id="JACSPZ010000020">
    <property type="protein sequence ID" value="MBD8038838.1"/>
    <property type="molecule type" value="Genomic_DNA"/>
</dbReference>
<dbReference type="SUPFAM" id="SSF46689">
    <property type="entry name" value="Homeodomain-like"/>
    <property type="match status" value="1"/>
</dbReference>
<evidence type="ECO:0000256" key="4">
    <source>
        <dbReference type="ARBA" id="ARBA00023172"/>
    </source>
</evidence>
<dbReference type="PROSITE" id="PS50531">
    <property type="entry name" value="HTH_IS21"/>
    <property type="match status" value="1"/>
</dbReference>
<evidence type="ECO:0000256" key="1">
    <source>
        <dbReference type="ARBA" id="ARBA00009277"/>
    </source>
</evidence>
<dbReference type="PANTHER" id="PTHR35004:SF6">
    <property type="entry name" value="TRANSPOSASE"/>
    <property type="match status" value="1"/>
</dbReference>
<keyword evidence="4" id="KW-0233">DNA recombination</keyword>
<dbReference type="NCBIfam" id="NF033546">
    <property type="entry name" value="transpos_IS21"/>
    <property type="match status" value="1"/>
</dbReference>
<dbReference type="PROSITE" id="PS50994">
    <property type="entry name" value="INTEGRASE"/>
    <property type="match status" value="1"/>
</dbReference>
<evidence type="ECO:0000256" key="2">
    <source>
        <dbReference type="ARBA" id="ARBA00022578"/>
    </source>
</evidence>
<comment type="caution">
    <text evidence="7">The sequence shown here is derived from an EMBL/GenBank/DDBJ whole genome shotgun (WGS) entry which is preliminary data.</text>
</comment>
<proteinExistence type="inferred from homology"/>
<dbReference type="Pfam" id="PF00665">
    <property type="entry name" value="rve"/>
    <property type="match status" value="1"/>
</dbReference>
<dbReference type="Proteomes" id="UP000619101">
    <property type="component" value="Unassembled WGS sequence"/>
</dbReference>
<dbReference type="InterPro" id="IPR001584">
    <property type="entry name" value="Integrase_cat-core"/>
</dbReference>
<keyword evidence="3" id="KW-0238">DNA-binding</keyword>
<protein>
    <submittedName>
        <fullName evidence="7">IS21 family transposase</fullName>
    </submittedName>
</protein>
<accession>A0ABR8Y3Q4</accession>
<evidence type="ECO:0000313" key="7">
    <source>
        <dbReference type="EMBL" id="MBD8038838.1"/>
    </source>
</evidence>
<sequence>MEEKLVLHIEIHQLRKRRLRIAQIAKRLKISRNTVYKYLDMSFEDAVIEFSHTGRKKKLDEYRDWIVNWLREYPSLTGAQILDWLQEQFPSINVGESTVRRYVNEIREIYQIEKIDEPREYEAVIEQPPGKQLQVDWGQTIQKTTDGKEVKLYFIAFVLAHSRHKYVLWLDRPFTTRDTIGCHEKAFQFYEGVTDEIVYDQDNLIAVSENAGDLILTKDFQQYVKDRKFKVYLCRKADPESKGKIENVVKYIKYNFAKNRIYTTLEDWNHRSLKWLERTGNYKVHNTTKKRPFEVFLLEKQHLRKVSTPLSIIESNHTEIITRNVNKDNTVRYASNRYSVPLGTYTKYPIIHLVPQGQKLKILAPHTGEILAEHTISLEKGKLIKNLNHGRDRSTSLDQLQRKVLTLFPYEDAEQYIEDVCHTYGRYRRDQLLLFQKVAKESPEWIPAAIDKCIQEKLYSANEFRDVVAYFKRTKIEPEQPTTVVKESKESLKIAVQTRDLKEYIHRMGGK</sequence>
<dbReference type="Gene3D" id="3.30.420.10">
    <property type="entry name" value="Ribonuclease H-like superfamily/Ribonuclease H"/>
    <property type="match status" value="1"/>
</dbReference>
<feature type="domain" description="HTH IS21-type" evidence="5">
    <location>
        <begin position="6"/>
        <end position="70"/>
    </location>
</feature>
<dbReference type="InterPro" id="IPR006120">
    <property type="entry name" value="Resolvase_HTH_dom"/>
</dbReference>
<dbReference type="SUPFAM" id="SSF53098">
    <property type="entry name" value="Ribonuclease H-like"/>
    <property type="match status" value="1"/>
</dbReference>
<evidence type="ECO:0000259" key="6">
    <source>
        <dbReference type="PROSITE" id="PS50994"/>
    </source>
</evidence>
<dbReference type="PANTHER" id="PTHR35004">
    <property type="entry name" value="TRANSPOSASE RV3428C-RELATED"/>
    <property type="match status" value="1"/>
</dbReference>
<evidence type="ECO:0000259" key="5">
    <source>
        <dbReference type="PROSITE" id="PS50531"/>
    </source>
</evidence>
<evidence type="ECO:0000313" key="8">
    <source>
        <dbReference type="Proteomes" id="UP000619101"/>
    </source>
</evidence>
<dbReference type="InterPro" id="IPR036397">
    <property type="entry name" value="RNaseH_sf"/>
</dbReference>
<dbReference type="Gene3D" id="1.10.10.60">
    <property type="entry name" value="Homeodomain-like"/>
    <property type="match status" value="1"/>
</dbReference>